<name>A0ABX0K5G2_9PROT</name>
<feature type="compositionally biased region" description="Low complexity" evidence="1">
    <location>
        <begin position="1"/>
        <end position="21"/>
    </location>
</feature>
<reference evidence="2 3" key="1">
    <citation type="journal article" date="2020" name="Int. J. Syst. Evol. Microbiol.">
        <title>Novel acetic acid bacteria from cider fermentations: Acetobacter conturbans sp. nov. and Acetobacter fallax sp. nov.</title>
        <authorList>
            <person name="Sombolestani A.S."/>
            <person name="Cleenwerck I."/>
            <person name="Cnockaert M."/>
            <person name="Borremans W."/>
            <person name="Wieme A.D."/>
            <person name="De Vuyst L."/>
            <person name="Vandamme P."/>
        </authorList>
    </citation>
    <scope>NUCLEOTIDE SEQUENCE [LARGE SCALE GENOMIC DNA]</scope>
    <source>
        <strain evidence="2 3">LMG 1627</strain>
    </source>
</reference>
<gene>
    <name evidence="2" type="ORF">GOB81_14655</name>
</gene>
<protein>
    <submittedName>
        <fullName evidence="2">Uncharacterized protein</fullName>
    </submittedName>
</protein>
<organism evidence="2 3">
    <name type="scientific">Acetobacter conturbans</name>
    <dbReference type="NCBI Taxonomy" id="1737472"/>
    <lineage>
        <taxon>Bacteria</taxon>
        <taxon>Pseudomonadati</taxon>
        <taxon>Pseudomonadota</taxon>
        <taxon>Alphaproteobacteria</taxon>
        <taxon>Acetobacterales</taxon>
        <taxon>Acetobacteraceae</taxon>
        <taxon>Acetobacter</taxon>
    </lineage>
</organism>
<evidence type="ECO:0000256" key="1">
    <source>
        <dbReference type="SAM" id="MobiDB-lite"/>
    </source>
</evidence>
<feature type="region of interest" description="Disordered" evidence="1">
    <location>
        <begin position="1"/>
        <end position="55"/>
    </location>
</feature>
<evidence type="ECO:0000313" key="3">
    <source>
        <dbReference type="Proteomes" id="UP000631653"/>
    </source>
</evidence>
<evidence type="ECO:0000313" key="2">
    <source>
        <dbReference type="EMBL" id="NHN89845.1"/>
    </source>
</evidence>
<keyword evidence="3" id="KW-1185">Reference proteome</keyword>
<dbReference type="SUPFAM" id="SSF52540">
    <property type="entry name" value="P-loop containing nucleoside triphosphate hydrolases"/>
    <property type="match status" value="1"/>
</dbReference>
<dbReference type="Gene3D" id="3.40.50.300">
    <property type="entry name" value="P-loop containing nucleotide triphosphate hydrolases"/>
    <property type="match status" value="1"/>
</dbReference>
<dbReference type="RefSeq" id="WP_173571145.1">
    <property type="nucleotide sequence ID" value="NZ_WOSY01000020.1"/>
</dbReference>
<dbReference type="Proteomes" id="UP000631653">
    <property type="component" value="Unassembled WGS sequence"/>
</dbReference>
<dbReference type="EMBL" id="WOSY01000020">
    <property type="protein sequence ID" value="NHN89845.1"/>
    <property type="molecule type" value="Genomic_DNA"/>
</dbReference>
<accession>A0ABX0K5G2</accession>
<dbReference type="InterPro" id="IPR027417">
    <property type="entry name" value="P-loop_NTPase"/>
</dbReference>
<comment type="caution">
    <text evidence="2">The sequence shown here is derived from an EMBL/GenBank/DDBJ whole genome shotgun (WGS) entry which is preliminary data.</text>
</comment>
<sequence>MTTPRKTPAPSTTETPAAKPSVSPIFARRRNRWEEEPETDVSAMSAPPADNGAALPVAKKSGIDLTDKPKAIFLIGPGGTGKTMVARWAGWKMAEAGRAAMLSALDPQNRSLATWFDGVQQPPTTDGAQSARWLRETLMFQMEDKVSGIYDFGGGDVALSRTIEATPDLAGMMQEAGVEPVALYFVGPRPDDLAVMDQLEGLGFRPRATAIIMNEGRVDSTMTVDEAFGRTLRNSAFRKVIARGGLPILMPRLEQEVASEIEGKRLTFGMARDGQVPEGSTVSPLGPFERSMTRRWLDKMETQFAPIASWLP</sequence>
<proteinExistence type="predicted"/>